<reference evidence="2 3" key="1">
    <citation type="submission" date="2020-08" db="EMBL/GenBank/DDBJ databases">
        <title>Genomic Encyclopedia of Type Strains, Phase IV (KMG-IV): sequencing the most valuable type-strain genomes for metagenomic binning, comparative biology and taxonomic classification.</title>
        <authorList>
            <person name="Goeker M."/>
        </authorList>
    </citation>
    <scope>NUCLEOTIDE SEQUENCE [LARGE SCALE GENOMIC DNA]</scope>
    <source>
        <strain evidence="2 3">DSM 23960</strain>
    </source>
</reference>
<proteinExistence type="predicted"/>
<keyword evidence="1" id="KW-0472">Membrane</keyword>
<keyword evidence="3" id="KW-1185">Reference proteome</keyword>
<gene>
    <name evidence="2" type="ORF">GGR12_002246</name>
</gene>
<comment type="caution">
    <text evidence="2">The sequence shown here is derived from an EMBL/GenBank/DDBJ whole genome shotgun (WGS) entry which is preliminary data.</text>
</comment>
<organism evidence="2 3">
    <name type="scientific">Brevundimonas lenta</name>
    <dbReference type="NCBI Taxonomy" id="424796"/>
    <lineage>
        <taxon>Bacteria</taxon>
        <taxon>Pseudomonadati</taxon>
        <taxon>Pseudomonadota</taxon>
        <taxon>Alphaproteobacteria</taxon>
        <taxon>Caulobacterales</taxon>
        <taxon>Caulobacteraceae</taxon>
        <taxon>Brevundimonas</taxon>
    </lineage>
</organism>
<dbReference type="AlphaFoldDB" id="A0A7W6JDZ5"/>
<protein>
    <submittedName>
        <fullName evidence="2">Uncharacterized protein</fullName>
    </submittedName>
</protein>
<keyword evidence="1" id="KW-0812">Transmembrane</keyword>
<accession>A0A7W6JDZ5</accession>
<feature type="transmembrane region" description="Helical" evidence="1">
    <location>
        <begin position="34"/>
        <end position="55"/>
    </location>
</feature>
<evidence type="ECO:0000313" key="2">
    <source>
        <dbReference type="EMBL" id="MBB4083380.1"/>
    </source>
</evidence>
<keyword evidence="1" id="KW-1133">Transmembrane helix</keyword>
<dbReference type="RefSeq" id="WP_183204475.1">
    <property type="nucleotide sequence ID" value="NZ_BAAAER010000009.1"/>
</dbReference>
<dbReference type="Proteomes" id="UP000529946">
    <property type="component" value="Unassembled WGS sequence"/>
</dbReference>
<name>A0A7W6JDZ5_9CAUL</name>
<sequence length="59" mass="5697">MSDRPDQQAIAISSGSGMVAGAALGFILTPLTGSIGLVLGAGAGLVIGAAIPLLFKSSR</sequence>
<evidence type="ECO:0000313" key="3">
    <source>
        <dbReference type="Proteomes" id="UP000529946"/>
    </source>
</evidence>
<evidence type="ECO:0000256" key="1">
    <source>
        <dbReference type="SAM" id="Phobius"/>
    </source>
</evidence>
<dbReference type="EMBL" id="JACIDM010000002">
    <property type="protein sequence ID" value="MBB4083380.1"/>
    <property type="molecule type" value="Genomic_DNA"/>
</dbReference>
<feature type="transmembrane region" description="Helical" evidence="1">
    <location>
        <begin position="9"/>
        <end position="28"/>
    </location>
</feature>